<dbReference type="Proteomes" id="UP000094969">
    <property type="component" value="Chromosome"/>
</dbReference>
<dbReference type="KEGG" id="bvv:BHK69_18420"/>
<keyword evidence="3" id="KW-1185">Reference proteome</keyword>
<name>A0A1D7U493_9HYPH</name>
<evidence type="ECO:0000313" key="3">
    <source>
        <dbReference type="Proteomes" id="UP000094969"/>
    </source>
</evidence>
<feature type="region of interest" description="Disordered" evidence="1">
    <location>
        <begin position="1"/>
        <end position="20"/>
    </location>
</feature>
<dbReference type="AlphaFoldDB" id="A0A1D7U493"/>
<reference evidence="2 3" key="1">
    <citation type="journal article" date="2015" name="Antonie Van Leeuwenhoek">
        <title>Bosea vaviloviae sp. nov., a new species of slow-growing rhizobia isolated from nodules of the relict species Vavilovia formosa (Stev.) Fed.</title>
        <authorList>
            <person name="Safronova V.I."/>
            <person name="Kuznetsova I.G."/>
            <person name="Sazanova A.L."/>
            <person name="Kimeklis A.K."/>
            <person name="Belimov A.A."/>
            <person name="Andronov E.E."/>
            <person name="Pinaev A.G."/>
            <person name="Chizhevskaya E.P."/>
            <person name="Pukhaev A.R."/>
            <person name="Popov K.P."/>
            <person name="Willems A."/>
            <person name="Tikhonovich I.A."/>
        </authorList>
    </citation>
    <scope>NUCLEOTIDE SEQUENCE [LARGE SCALE GENOMIC DNA]</scope>
    <source>
        <strain evidence="2 3">Vaf18</strain>
    </source>
</reference>
<protein>
    <submittedName>
        <fullName evidence="2">Uncharacterized protein</fullName>
    </submittedName>
</protein>
<organism evidence="2 3">
    <name type="scientific">Bosea vaviloviae</name>
    <dbReference type="NCBI Taxonomy" id="1526658"/>
    <lineage>
        <taxon>Bacteria</taxon>
        <taxon>Pseudomonadati</taxon>
        <taxon>Pseudomonadota</taxon>
        <taxon>Alphaproteobacteria</taxon>
        <taxon>Hyphomicrobiales</taxon>
        <taxon>Boseaceae</taxon>
        <taxon>Bosea</taxon>
    </lineage>
</organism>
<dbReference type="EMBL" id="CP017147">
    <property type="protein sequence ID" value="AOO82152.1"/>
    <property type="molecule type" value="Genomic_DNA"/>
</dbReference>
<proteinExistence type="predicted"/>
<sequence>MHGEVVEAASRRAAGGVPHTSQFHENEGHLLACVVMKILGNPLTLISADMFDLVLQFLLLRFRDAQRLGDETILLDQPQAIAAQFVGLLHGKTPVPFGP</sequence>
<evidence type="ECO:0000256" key="1">
    <source>
        <dbReference type="SAM" id="MobiDB-lite"/>
    </source>
</evidence>
<gene>
    <name evidence="2" type="ORF">BHK69_18420</name>
</gene>
<evidence type="ECO:0000313" key="2">
    <source>
        <dbReference type="EMBL" id="AOO82152.1"/>
    </source>
</evidence>
<accession>A0A1D7U493</accession>
<dbReference type="STRING" id="1526658.BHK69_18420"/>